<evidence type="ECO:0000313" key="10">
    <source>
        <dbReference type="EMBL" id="CAL1160483.1"/>
    </source>
</evidence>
<comment type="similarity">
    <text evidence="2 7">Belongs to the CTL (choline transporter-like) family.</text>
</comment>
<dbReference type="Pfam" id="PF04515">
    <property type="entry name" value="Choline_transpo"/>
    <property type="match status" value="1"/>
</dbReference>
<evidence type="ECO:0000256" key="4">
    <source>
        <dbReference type="ARBA" id="ARBA00022989"/>
    </source>
</evidence>
<comment type="caution">
    <text evidence="9">The sequence shown here is derived from an EMBL/GenBank/DDBJ whole genome shotgun (WGS) entry which is preliminary data.</text>
</comment>
<dbReference type="EMBL" id="CAMXCT010003968">
    <property type="protein sequence ID" value="CAI4007108.1"/>
    <property type="molecule type" value="Genomic_DNA"/>
</dbReference>
<evidence type="ECO:0000256" key="7">
    <source>
        <dbReference type="RuleBase" id="RU368066"/>
    </source>
</evidence>
<dbReference type="PANTHER" id="PTHR12385:SF14">
    <property type="entry name" value="CHOLINE TRANSPORTER-LIKE 2"/>
    <property type="match status" value="1"/>
</dbReference>
<evidence type="ECO:0000256" key="6">
    <source>
        <dbReference type="ARBA" id="ARBA00023180"/>
    </source>
</evidence>
<dbReference type="EMBL" id="CAMXCT020003968">
    <property type="protein sequence ID" value="CAL1160483.1"/>
    <property type="molecule type" value="Genomic_DNA"/>
</dbReference>
<keyword evidence="11" id="KW-1185">Reference proteome</keyword>
<feature type="region of interest" description="Disordered" evidence="8">
    <location>
        <begin position="768"/>
        <end position="799"/>
    </location>
</feature>
<evidence type="ECO:0000256" key="3">
    <source>
        <dbReference type="ARBA" id="ARBA00022692"/>
    </source>
</evidence>
<feature type="transmembrane region" description="Helical" evidence="7">
    <location>
        <begin position="325"/>
        <end position="346"/>
    </location>
</feature>
<gene>
    <name evidence="9" type="ORF">C1SCF055_LOCUS32684</name>
</gene>
<feature type="transmembrane region" description="Helical" evidence="7">
    <location>
        <begin position="558"/>
        <end position="581"/>
    </location>
</feature>
<feature type="transmembrane region" description="Helical" evidence="7">
    <location>
        <begin position="72"/>
        <end position="93"/>
    </location>
</feature>
<name>A0A9P1GBR7_9DINO</name>
<organism evidence="9">
    <name type="scientific">Cladocopium goreaui</name>
    <dbReference type="NCBI Taxonomy" id="2562237"/>
    <lineage>
        <taxon>Eukaryota</taxon>
        <taxon>Sar</taxon>
        <taxon>Alveolata</taxon>
        <taxon>Dinophyceae</taxon>
        <taxon>Suessiales</taxon>
        <taxon>Symbiodiniaceae</taxon>
        <taxon>Cladocopium</taxon>
    </lineage>
</organism>
<dbReference type="AlphaFoldDB" id="A0A9P1GBR7"/>
<dbReference type="Proteomes" id="UP001152797">
    <property type="component" value="Unassembled WGS sequence"/>
</dbReference>
<evidence type="ECO:0000256" key="2">
    <source>
        <dbReference type="ARBA" id="ARBA00007168"/>
    </source>
</evidence>
<evidence type="ECO:0000256" key="5">
    <source>
        <dbReference type="ARBA" id="ARBA00023136"/>
    </source>
</evidence>
<accession>A0A9P1GBR7</accession>
<dbReference type="InterPro" id="IPR007603">
    <property type="entry name" value="Choline_transptr-like"/>
</dbReference>
<proteinExistence type="inferred from homology"/>
<dbReference type="PANTHER" id="PTHR12385">
    <property type="entry name" value="CHOLINE TRANSPORTER-LIKE (SLC FAMILY 44)"/>
    <property type="match status" value="1"/>
</dbReference>
<evidence type="ECO:0000313" key="11">
    <source>
        <dbReference type="Proteomes" id="UP001152797"/>
    </source>
</evidence>
<protein>
    <recommendedName>
        <fullName evidence="7">Choline transporter-like protein</fullName>
    </recommendedName>
</protein>
<dbReference type="EMBL" id="CAMXCT030003968">
    <property type="protein sequence ID" value="CAL4794420.1"/>
    <property type="molecule type" value="Genomic_DNA"/>
</dbReference>
<dbReference type="GO" id="GO:0022857">
    <property type="term" value="F:transmembrane transporter activity"/>
    <property type="evidence" value="ECO:0007669"/>
    <property type="project" value="UniProtKB-UniRule"/>
</dbReference>
<feature type="transmembrane region" description="Helical" evidence="7">
    <location>
        <begin position="353"/>
        <end position="374"/>
    </location>
</feature>
<reference evidence="10" key="2">
    <citation type="submission" date="2024-04" db="EMBL/GenBank/DDBJ databases">
        <authorList>
            <person name="Chen Y."/>
            <person name="Shah S."/>
            <person name="Dougan E. K."/>
            <person name="Thang M."/>
            <person name="Chan C."/>
        </authorList>
    </citation>
    <scope>NUCLEOTIDE SEQUENCE [LARGE SCALE GENOMIC DNA]</scope>
</reference>
<reference evidence="9" key="1">
    <citation type="submission" date="2022-10" db="EMBL/GenBank/DDBJ databases">
        <authorList>
            <person name="Chen Y."/>
            <person name="Dougan E. K."/>
            <person name="Chan C."/>
            <person name="Rhodes N."/>
            <person name="Thang M."/>
        </authorList>
    </citation>
    <scope>NUCLEOTIDE SEQUENCE</scope>
</reference>
<sequence length="799" mass="88738">MPLVKLSGAPGAPAAPGAGQQLEVHSFDESFSDIGEGLDSSEDEAPVFKKNLRDPEDVGGIPSNIPRRCTDVNWMFGYFAFSALVVAISVYVWPLGAPQALLKLTDWQGDKCGLGDKWDKPHLFFCPSAHDPERLQMWYPICVSTCPQGEAVVCPKNLNQETTTTSTTRTTANFYGSIRDARNGGLPYPPYPLPSVYQRYRSQHSFSDQPYLQPVPNYPPPIYPPGPPAGPWEGTPWRRDPLQDPGDTATAAPASDLRQLEVFPNTVVYNDWRGNFTMHQIKSYTSAPFVDMVCKPWVYKLEVQVQEWIDETPLVNFWATLINSYWPLLVDAGMGVVMSYVFMTLLRFRAAILVKAGMVLLTLGPLITGLYYIYAWRRGNGEIWGSTGAKFTDGVVGFTGIFTGLTLCTITYRLQEATDLAVECIEWSCKAVLETPSLKLEPVMALSTRIVVDLACVAVISMILTSELEKEVIHNHNGQQHWIIPCQSEKQLAMLAAVGFWGLWTNMIITAISDFVIMYTAELWVFAGGLSRSGGHAPLCCLLRGYYTCLRYHFGSMVIGGLVVGFCQPFRLALGVIAFVLQFQGCSCSLLTCCCDWLVDMYFDHFEPWCRNAYMDLALNGQPFVKSALHASLVNAEFMTTVNILNGATWVFQLAGLGAITSLGHMQACVIIRYYPGFTDPFSGDFVQNPLFLSILGSVVAFVMAFPFMMIFDTVSDTILFAYIVQKIREEKDETPTIYSRACGFVETVDDYIGLGCLDRRKKDYSMPKLFQDEDPPDEDLAAGVPSMAPSDPLSMTMP</sequence>
<dbReference type="GO" id="GO:0005886">
    <property type="term" value="C:plasma membrane"/>
    <property type="evidence" value="ECO:0007669"/>
    <property type="project" value="UniProtKB-SubCell"/>
</dbReference>
<feature type="region of interest" description="Disordered" evidence="8">
    <location>
        <begin position="222"/>
        <end position="253"/>
    </location>
</feature>
<comment type="subcellular location">
    <subcellularLocation>
        <location evidence="7">Cell membrane</location>
        <topology evidence="7">Multi-pass membrane protein</topology>
    </subcellularLocation>
    <subcellularLocation>
        <location evidence="1">Membrane</location>
        <topology evidence="1">Multi-pass membrane protein</topology>
    </subcellularLocation>
</comment>
<keyword evidence="5 7" id="KW-0472">Membrane</keyword>
<keyword evidence="6" id="KW-0325">Glycoprotein</keyword>
<keyword evidence="4 7" id="KW-1133">Transmembrane helix</keyword>
<feature type="transmembrane region" description="Helical" evidence="7">
    <location>
        <begin position="394"/>
        <end position="412"/>
    </location>
</feature>
<keyword evidence="3 7" id="KW-0812">Transmembrane</keyword>
<evidence type="ECO:0000256" key="1">
    <source>
        <dbReference type="ARBA" id="ARBA00004141"/>
    </source>
</evidence>
<evidence type="ECO:0000256" key="8">
    <source>
        <dbReference type="SAM" id="MobiDB-lite"/>
    </source>
</evidence>
<feature type="transmembrane region" description="Helical" evidence="7">
    <location>
        <begin position="492"/>
        <end position="517"/>
    </location>
</feature>
<dbReference type="OrthoDB" id="420519at2759"/>
<comment type="function">
    <text evidence="7">Choline transporter.</text>
</comment>
<evidence type="ECO:0000313" key="9">
    <source>
        <dbReference type="EMBL" id="CAI4007108.1"/>
    </source>
</evidence>
<feature type="transmembrane region" description="Helical" evidence="7">
    <location>
        <begin position="691"/>
        <end position="712"/>
    </location>
</feature>